<protein>
    <recommendedName>
        <fullName evidence="1">N-acetyltransferase domain-containing protein</fullName>
    </recommendedName>
</protein>
<reference evidence="2 3" key="1">
    <citation type="submission" date="2017-10" db="EMBL/GenBank/DDBJ databases">
        <title>Novel microbial diversity and functional potential in the marine mammal oral microbiome.</title>
        <authorList>
            <person name="Dudek N.K."/>
            <person name="Sun C.L."/>
            <person name="Burstein D."/>
            <person name="Kantor R.S."/>
            <person name="Aliaga Goltsman D.S."/>
            <person name="Bik E.M."/>
            <person name="Thomas B.C."/>
            <person name="Banfield J.F."/>
            <person name="Relman D.A."/>
        </authorList>
    </citation>
    <scope>NUCLEOTIDE SEQUENCE [LARGE SCALE GENOMIC DNA]</scope>
    <source>
        <strain evidence="2">DOLJORAL78_47_16</strain>
    </source>
</reference>
<dbReference type="GO" id="GO:1990189">
    <property type="term" value="F:protein N-terminal-serine acetyltransferase activity"/>
    <property type="evidence" value="ECO:0007669"/>
    <property type="project" value="TreeGrafter"/>
</dbReference>
<dbReference type="PANTHER" id="PTHR43441:SF10">
    <property type="entry name" value="ACETYLTRANSFERASE"/>
    <property type="match status" value="1"/>
</dbReference>
<dbReference type="Pfam" id="PF13302">
    <property type="entry name" value="Acetyltransf_3"/>
    <property type="match status" value="1"/>
</dbReference>
<dbReference type="AlphaFoldDB" id="A0A2G6KI94"/>
<comment type="caution">
    <text evidence="2">The sequence shown here is derived from an EMBL/GenBank/DDBJ whole genome shotgun (WGS) entry which is preliminary data.</text>
</comment>
<name>A0A2G6KI94_9BACT</name>
<feature type="domain" description="N-acetyltransferase" evidence="1">
    <location>
        <begin position="15"/>
        <end position="171"/>
    </location>
</feature>
<evidence type="ECO:0000313" key="3">
    <source>
        <dbReference type="Proteomes" id="UP000230821"/>
    </source>
</evidence>
<proteinExistence type="predicted"/>
<dbReference type="Gene3D" id="3.40.630.30">
    <property type="match status" value="1"/>
</dbReference>
<accession>A0A2G6KI94</accession>
<gene>
    <name evidence="2" type="ORF">CSA56_05510</name>
</gene>
<dbReference type="Proteomes" id="UP000230821">
    <property type="component" value="Unassembled WGS sequence"/>
</dbReference>
<evidence type="ECO:0000313" key="2">
    <source>
        <dbReference type="EMBL" id="PIE35100.1"/>
    </source>
</evidence>
<dbReference type="GO" id="GO:0008999">
    <property type="term" value="F:protein-N-terminal-alanine acetyltransferase activity"/>
    <property type="evidence" value="ECO:0007669"/>
    <property type="project" value="TreeGrafter"/>
</dbReference>
<dbReference type="SUPFAM" id="SSF55729">
    <property type="entry name" value="Acyl-CoA N-acyltransferases (Nat)"/>
    <property type="match status" value="1"/>
</dbReference>
<sequence length="182" mass="20627">MNDIQIRFYERDDAPALYEAAMESVSDVYQWLPWCHPEYNMTETEEWLADQVQKRQDGMEFQFLISDSRGTFLGGCGLNQIDWERKIANLGYWIRSSAMGQGIAVKAVELLSNWCFEHTDLITLEIKCAVGNVRSQRVAEKAAAVREGIRPSCLEIHGKKHDAVIFSIQKGKTPNKVNAADG</sequence>
<dbReference type="InterPro" id="IPR016181">
    <property type="entry name" value="Acyl_CoA_acyltransferase"/>
</dbReference>
<organism evidence="2 3">
    <name type="scientific">candidate division KSB3 bacterium</name>
    <dbReference type="NCBI Taxonomy" id="2044937"/>
    <lineage>
        <taxon>Bacteria</taxon>
        <taxon>candidate division KSB3</taxon>
    </lineage>
</organism>
<dbReference type="InterPro" id="IPR000182">
    <property type="entry name" value="GNAT_dom"/>
</dbReference>
<dbReference type="GO" id="GO:0005737">
    <property type="term" value="C:cytoplasm"/>
    <property type="evidence" value="ECO:0007669"/>
    <property type="project" value="TreeGrafter"/>
</dbReference>
<dbReference type="PROSITE" id="PS51186">
    <property type="entry name" value="GNAT"/>
    <property type="match status" value="1"/>
</dbReference>
<dbReference type="InterPro" id="IPR051908">
    <property type="entry name" value="Ribosomal_N-acetyltransferase"/>
</dbReference>
<dbReference type="EMBL" id="PDSK01000063">
    <property type="protein sequence ID" value="PIE35100.1"/>
    <property type="molecule type" value="Genomic_DNA"/>
</dbReference>
<dbReference type="PANTHER" id="PTHR43441">
    <property type="entry name" value="RIBOSOMAL-PROTEIN-SERINE ACETYLTRANSFERASE"/>
    <property type="match status" value="1"/>
</dbReference>
<evidence type="ECO:0000259" key="1">
    <source>
        <dbReference type="PROSITE" id="PS51186"/>
    </source>
</evidence>